<comment type="cofactor">
    <cofactor evidence="1">
        <name>Mn(2+)</name>
        <dbReference type="ChEBI" id="CHEBI:29035"/>
    </cofactor>
</comment>
<dbReference type="Gene3D" id="3.40.630.10">
    <property type="entry name" value="Zn peptidases"/>
    <property type="match status" value="1"/>
</dbReference>
<proteinExistence type="inferred from homology"/>
<sequence>MMDHQAPEGIDLLLSTAGGARAIARCDFLGRWPYSDHKSGLFRPFLGQGFEASATRILEWMREAGMEAAFDPACNIIGRYEGLSPDAPAFMIGSHIDSVRDAGHYDGMLGVMLGIELVDTFHKAGRRFPFALEVMGFGDEEGSRFPTYMLGSRALAGLLPPHALNARDPDGMSIAEALAEWDVDPNHFATARRAPETLIGYLEPHIEQAPYLYEQDLPLAVVSSIAAQSRFYVTLTGQAAHAGSAMKTRRDALSAAAEMMLAIERTAQAGPDDLVATCGAFTTDTGPATNIVAGEVTFSIDLRAAHRETRDSVAVTLLDALQSIADRRHITMEFEERHNLPGATCDPTLSYILAESGRDVTGAPLPFLVSQAGHDGMNVAAIAPISMVFIRCEKGISHNPAEAVRAGDVALALETMRRFIERLELFNDGKFEFK</sequence>
<keyword evidence="5 8" id="KW-0378">Hydrolase</keyword>
<evidence type="ECO:0000256" key="5">
    <source>
        <dbReference type="ARBA" id="ARBA00022801"/>
    </source>
</evidence>
<dbReference type="Pfam" id="PF07687">
    <property type="entry name" value="M20_dimer"/>
    <property type="match status" value="1"/>
</dbReference>
<protein>
    <submittedName>
        <fullName evidence="8">N-carbamoyl-L-amino acid hydrolase</fullName>
    </submittedName>
</protein>
<comment type="similarity">
    <text evidence="2">Belongs to the peptidase M20 family.</text>
</comment>
<evidence type="ECO:0000259" key="7">
    <source>
        <dbReference type="Pfam" id="PF07687"/>
    </source>
</evidence>
<dbReference type="InterPro" id="IPR002933">
    <property type="entry name" value="Peptidase_M20"/>
</dbReference>
<dbReference type="Pfam" id="PF01546">
    <property type="entry name" value="Peptidase_M20"/>
    <property type="match status" value="1"/>
</dbReference>
<dbReference type="CDD" id="cd03884">
    <property type="entry name" value="M20_bAS"/>
    <property type="match status" value="1"/>
</dbReference>
<comment type="subunit">
    <text evidence="3">Homodimer.</text>
</comment>
<dbReference type="Gene3D" id="3.30.70.360">
    <property type="match status" value="1"/>
</dbReference>
<dbReference type="EMBL" id="JAWJZY010000004">
    <property type="protein sequence ID" value="MEE8659293.1"/>
    <property type="molecule type" value="Genomic_DNA"/>
</dbReference>
<organism evidence="8 9">
    <name type="scientific">Sorlinia euscelidii</name>
    <dbReference type="NCBI Taxonomy" id="3081148"/>
    <lineage>
        <taxon>Bacteria</taxon>
        <taxon>Pseudomonadati</taxon>
        <taxon>Pseudomonadota</taxon>
        <taxon>Alphaproteobacteria</taxon>
        <taxon>Acetobacterales</taxon>
        <taxon>Acetobacteraceae</taxon>
        <taxon>Sorlinia</taxon>
    </lineage>
</organism>
<accession>A0ABU7U4Y7</accession>
<evidence type="ECO:0000256" key="3">
    <source>
        <dbReference type="ARBA" id="ARBA00011738"/>
    </source>
</evidence>
<dbReference type="InterPro" id="IPR010158">
    <property type="entry name" value="Amidase_Cbmase"/>
</dbReference>
<evidence type="ECO:0000313" key="9">
    <source>
        <dbReference type="Proteomes" id="UP001312908"/>
    </source>
</evidence>
<dbReference type="RefSeq" id="WP_394820135.1">
    <property type="nucleotide sequence ID" value="NZ_JAWJZY010000004.1"/>
</dbReference>
<dbReference type="PIRSF" id="PIRSF001235">
    <property type="entry name" value="Amidase_carbamoylase"/>
    <property type="match status" value="1"/>
</dbReference>
<evidence type="ECO:0000313" key="8">
    <source>
        <dbReference type="EMBL" id="MEE8659293.1"/>
    </source>
</evidence>
<feature type="domain" description="Peptidase M20 dimerisation" evidence="7">
    <location>
        <begin position="231"/>
        <end position="325"/>
    </location>
</feature>
<dbReference type="SUPFAM" id="SSF53187">
    <property type="entry name" value="Zn-dependent exopeptidases"/>
    <property type="match status" value="1"/>
</dbReference>
<evidence type="ECO:0000256" key="2">
    <source>
        <dbReference type="ARBA" id="ARBA00006153"/>
    </source>
</evidence>
<dbReference type="GO" id="GO:0016787">
    <property type="term" value="F:hydrolase activity"/>
    <property type="evidence" value="ECO:0007669"/>
    <property type="project" value="UniProtKB-KW"/>
</dbReference>
<reference evidence="8 9" key="1">
    <citation type="submission" date="2023-10" db="EMBL/GenBank/DDBJ databases">
        <title>Sorlinia euscelidii gen. nov., sp. nov., an acetic acid bacteria isolated from the gut of Euscelidius variegatus emitter.</title>
        <authorList>
            <person name="Michoud G."/>
            <person name="Marasco R."/>
            <person name="Seferji K."/>
            <person name="Gonella E."/>
            <person name="Garuglieri E."/>
            <person name="Alma A."/>
            <person name="Mapelli F."/>
            <person name="Borin S."/>
            <person name="Daffonchio D."/>
            <person name="Crotti E."/>
        </authorList>
    </citation>
    <scope>NUCLEOTIDE SEQUENCE [LARGE SCALE GENOMIC DNA]</scope>
    <source>
        <strain evidence="8 9">EV16P</strain>
    </source>
</reference>
<gene>
    <name evidence="8" type="ORF">DOFOFD_09760</name>
</gene>
<dbReference type="NCBIfam" id="NF006775">
    <property type="entry name" value="PRK09290.2-5"/>
    <property type="match status" value="1"/>
</dbReference>
<keyword evidence="9" id="KW-1185">Reference proteome</keyword>
<dbReference type="PANTHER" id="PTHR32494:SF19">
    <property type="entry name" value="ALLANTOATE DEIMINASE-RELATED"/>
    <property type="match status" value="1"/>
</dbReference>
<dbReference type="NCBIfam" id="TIGR01879">
    <property type="entry name" value="hydantase"/>
    <property type="match status" value="1"/>
</dbReference>
<evidence type="ECO:0000256" key="1">
    <source>
        <dbReference type="ARBA" id="ARBA00001936"/>
    </source>
</evidence>
<dbReference type="InterPro" id="IPR036264">
    <property type="entry name" value="Bact_exopeptidase_dim_dom"/>
</dbReference>
<keyword evidence="6" id="KW-0464">Manganese</keyword>
<dbReference type="SUPFAM" id="SSF55031">
    <property type="entry name" value="Bacterial exopeptidase dimerisation domain"/>
    <property type="match status" value="1"/>
</dbReference>
<dbReference type="InterPro" id="IPR011650">
    <property type="entry name" value="Peptidase_M20_dimer"/>
</dbReference>
<name>A0ABU7U4Y7_9PROT</name>
<comment type="caution">
    <text evidence="8">The sequence shown here is derived from an EMBL/GenBank/DDBJ whole genome shotgun (WGS) entry which is preliminary data.</text>
</comment>
<evidence type="ECO:0000256" key="6">
    <source>
        <dbReference type="ARBA" id="ARBA00023211"/>
    </source>
</evidence>
<keyword evidence="4" id="KW-0479">Metal-binding</keyword>
<evidence type="ECO:0000256" key="4">
    <source>
        <dbReference type="ARBA" id="ARBA00022723"/>
    </source>
</evidence>
<dbReference type="Proteomes" id="UP001312908">
    <property type="component" value="Unassembled WGS sequence"/>
</dbReference>
<dbReference type="PANTHER" id="PTHR32494">
    <property type="entry name" value="ALLANTOATE DEIMINASE-RELATED"/>
    <property type="match status" value="1"/>
</dbReference>